<proteinExistence type="predicted"/>
<reference evidence="1 2" key="1">
    <citation type="submission" date="2014-09" db="EMBL/GenBank/DDBJ databases">
        <title>Sporocytophaga myxococcoides PG-01 genome sequencing.</title>
        <authorList>
            <person name="Liu L."/>
            <person name="Gao P.J."/>
            <person name="Chen G.J."/>
            <person name="Wang L.S."/>
        </authorList>
    </citation>
    <scope>NUCLEOTIDE SEQUENCE [LARGE SCALE GENOMIC DNA]</scope>
    <source>
        <strain evidence="1 2">PG-01</strain>
    </source>
</reference>
<name>A0A098LFN3_9BACT</name>
<accession>A0A098LFN3</accession>
<dbReference type="EMBL" id="BBLT01000006">
    <property type="protein sequence ID" value="GAL85775.1"/>
    <property type="molecule type" value="Genomic_DNA"/>
</dbReference>
<evidence type="ECO:0000313" key="1">
    <source>
        <dbReference type="EMBL" id="GAL85775.1"/>
    </source>
</evidence>
<sequence length="79" mass="9360">MKAEKTRELRFRLGQLFCESLRMSQSLYQLCLIREKIEGRGYEQYDKGDILGEFARLQGVLSELDREMKSIHDLLNHPK</sequence>
<comment type="caution">
    <text evidence="1">The sequence shown here is derived from an EMBL/GenBank/DDBJ whole genome shotgun (WGS) entry which is preliminary data.</text>
</comment>
<dbReference type="Proteomes" id="UP000030185">
    <property type="component" value="Unassembled WGS sequence"/>
</dbReference>
<organism evidence="1 2">
    <name type="scientific">Sporocytophaga myxococcoides</name>
    <dbReference type="NCBI Taxonomy" id="153721"/>
    <lineage>
        <taxon>Bacteria</taxon>
        <taxon>Pseudomonadati</taxon>
        <taxon>Bacteroidota</taxon>
        <taxon>Cytophagia</taxon>
        <taxon>Cytophagales</taxon>
        <taxon>Cytophagaceae</taxon>
        <taxon>Sporocytophaga</taxon>
    </lineage>
</organism>
<dbReference type="RefSeq" id="WP_045464770.1">
    <property type="nucleotide sequence ID" value="NZ_BBLT01000006.1"/>
</dbReference>
<keyword evidence="2" id="KW-1185">Reference proteome</keyword>
<dbReference type="OrthoDB" id="971441at2"/>
<evidence type="ECO:0000313" key="2">
    <source>
        <dbReference type="Proteomes" id="UP000030185"/>
    </source>
</evidence>
<protein>
    <submittedName>
        <fullName evidence="1">Uncharacterized protein</fullName>
    </submittedName>
</protein>
<dbReference type="AlphaFoldDB" id="A0A098LFN3"/>
<gene>
    <name evidence="1" type="ORF">MYP_3004</name>
</gene>